<organism evidence="10 11">
    <name type="scientific">Hibiscus trionum</name>
    <name type="common">Flower of an hour</name>
    <dbReference type="NCBI Taxonomy" id="183268"/>
    <lineage>
        <taxon>Eukaryota</taxon>
        <taxon>Viridiplantae</taxon>
        <taxon>Streptophyta</taxon>
        <taxon>Embryophyta</taxon>
        <taxon>Tracheophyta</taxon>
        <taxon>Spermatophyta</taxon>
        <taxon>Magnoliopsida</taxon>
        <taxon>eudicotyledons</taxon>
        <taxon>Gunneridae</taxon>
        <taxon>Pentapetalae</taxon>
        <taxon>rosids</taxon>
        <taxon>malvids</taxon>
        <taxon>Malvales</taxon>
        <taxon>Malvaceae</taxon>
        <taxon>Malvoideae</taxon>
        <taxon>Hibiscus</taxon>
    </lineage>
</organism>
<comment type="caution">
    <text evidence="8">Lacks conserved residue(s) required for the propagation of feature annotation.</text>
</comment>
<evidence type="ECO:0000313" key="11">
    <source>
        <dbReference type="Proteomes" id="UP001165190"/>
    </source>
</evidence>
<feature type="disulfide bond" evidence="8">
    <location>
        <begin position="271"/>
        <end position="281"/>
    </location>
</feature>
<keyword evidence="2 8" id="KW-0245">EGF-like domain</keyword>
<feature type="domain" description="EGF-like" evidence="9">
    <location>
        <begin position="267"/>
        <end position="299"/>
    </location>
</feature>
<comment type="subcellular location">
    <subcellularLocation>
        <location evidence="1">Membrane</location>
        <topology evidence="1">Single-pass membrane protein</topology>
    </subcellularLocation>
</comment>
<dbReference type="InterPro" id="IPR000742">
    <property type="entry name" value="EGF"/>
</dbReference>
<dbReference type="CDD" id="cd00054">
    <property type="entry name" value="EGF_CA"/>
    <property type="match status" value="1"/>
</dbReference>
<dbReference type="OrthoDB" id="4062651at2759"/>
<dbReference type="SMART" id="SM00181">
    <property type="entry name" value="EGF"/>
    <property type="match status" value="2"/>
</dbReference>
<keyword evidence="6" id="KW-0472">Membrane</keyword>
<keyword evidence="10" id="KW-0418">Kinase</keyword>
<keyword evidence="5" id="KW-1133">Transmembrane helix</keyword>
<keyword evidence="10" id="KW-0808">Transferase</keyword>
<dbReference type="PROSITE" id="PS00010">
    <property type="entry name" value="ASX_HYDROXYL"/>
    <property type="match status" value="1"/>
</dbReference>
<dbReference type="GO" id="GO:0016020">
    <property type="term" value="C:membrane"/>
    <property type="evidence" value="ECO:0007669"/>
    <property type="project" value="UniProtKB-SubCell"/>
</dbReference>
<dbReference type="InterPro" id="IPR049883">
    <property type="entry name" value="NOTCH1_EGF-like"/>
</dbReference>
<gene>
    <name evidence="10" type="ORF">HRI_004480100</name>
</gene>
<keyword evidence="4" id="KW-0732">Signal</keyword>
<dbReference type="SMART" id="SM00179">
    <property type="entry name" value="EGF_CA"/>
    <property type="match status" value="1"/>
</dbReference>
<dbReference type="GO" id="GO:0005509">
    <property type="term" value="F:calcium ion binding"/>
    <property type="evidence" value="ECO:0007669"/>
    <property type="project" value="InterPro"/>
</dbReference>
<keyword evidence="3" id="KW-0812">Transmembrane</keyword>
<proteinExistence type="predicted"/>
<evidence type="ECO:0000256" key="1">
    <source>
        <dbReference type="ARBA" id="ARBA00004167"/>
    </source>
</evidence>
<dbReference type="InterPro" id="IPR000152">
    <property type="entry name" value="EGF-type_Asp/Asn_hydroxyl_site"/>
</dbReference>
<evidence type="ECO:0000256" key="4">
    <source>
        <dbReference type="ARBA" id="ARBA00022729"/>
    </source>
</evidence>
<keyword evidence="11" id="KW-1185">Reference proteome</keyword>
<reference evidence="10" key="1">
    <citation type="submission" date="2023-05" db="EMBL/GenBank/DDBJ databases">
        <title>Genome and transcriptome analyses reveal genes involved in the formation of fine ridges on petal epidermal cells in Hibiscus trionum.</title>
        <authorList>
            <person name="Koshimizu S."/>
            <person name="Masuda S."/>
            <person name="Ishii T."/>
            <person name="Shirasu K."/>
            <person name="Hoshino A."/>
            <person name="Arita M."/>
        </authorList>
    </citation>
    <scope>NUCLEOTIDE SEQUENCE</scope>
    <source>
        <strain evidence="10">Hamamatsu line</strain>
    </source>
</reference>
<protein>
    <submittedName>
        <fullName evidence="10">Wall-associated kinase 2</fullName>
    </submittedName>
</protein>
<accession>A0A9W7MMX9</accession>
<dbReference type="Proteomes" id="UP001165190">
    <property type="component" value="Unassembled WGS sequence"/>
</dbReference>
<dbReference type="EMBL" id="BSYR01000050">
    <property type="protein sequence ID" value="GMJ08109.1"/>
    <property type="molecule type" value="Genomic_DNA"/>
</dbReference>
<evidence type="ECO:0000313" key="10">
    <source>
        <dbReference type="EMBL" id="GMJ08109.1"/>
    </source>
</evidence>
<evidence type="ECO:0000256" key="6">
    <source>
        <dbReference type="ARBA" id="ARBA00023136"/>
    </source>
</evidence>
<dbReference type="GO" id="GO:0030247">
    <property type="term" value="F:polysaccharide binding"/>
    <property type="evidence" value="ECO:0007669"/>
    <property type="project" value="InterPro"/>
</dbReference>
<evidence type="ECO:0000256" key="2">
    <source>
        <dbReference type="ARBA" id="ARBA00022536"/>
    </source>
</evidence>
<dbReference type="InterPro" id="IPR001881">
    <property type="entry name" value="EGF-like_Ca-bd_dom"/>
</dbReference>
<evidence type="ECO:0000256" key="5">
    <source>
        <dbReference type="ARBA" id="ARBA00022989"/>
    </source>
</evidence>
<dbReference type="PANTHER" id="PTHR33491">
    <property type="entry name" value="OSJNBA0016N04.9 PROTEIN"/>
    <property type="match status" value="1"/>
</dbReference>
<evidence type="ECO:0000256" key="8">
    <source>
        <dbReference type="PROSITE-ProRule" id="PRU00076"/>
    </source>
</evidence>
<evidence type="ECO:0000256" key="7">
    <source>
        <dbReference type="ARBA" id="ARBA00023157"/>
    </source>
</evidence>
<dbReference type="GO" id="GO:0016301">
    <property type="term" value="F:kinase activity"/>
    <property type="evidence" value="ECO:0007669"/>
    <property type="project" value="UniProtKB-KW"/>
</dbReference>
<dbReference type="PROSITE" id="PS50026">
    <property type="entry name" value="EGF_3"/>
    <property type="match status" value="1"/>
</dbReference>
<dbReference type="Gene3D" id="2.10.25.10">
    <property type="entry name" value="Laminin"/>
    <property type="match status" value="1"/>
</dbReference>
<dbReference type="Pfam" id="PF13947">
    <property type="entry name" value="GUB_WAK_bind"/>
    <property type="match status" value="1"/>
</dbReference>
<dbReference type="InterPro" id="IPR018097">
    <property type="entry name" value="EGF_Ca-bd_CS"/>
</dbReference>
<dbReference type="Pfam" id="PF07645">
    <property type="entry name" value="EGF_CA"/>
    <property type="match status" value="1"/>
</dbReference>
<dbReference type="AlphaFoldDB" id="A0A9W7MMX9"/>
<dbReference type="InterPro" id="IPR025287">
    <property type="entry name" value="WAK_GUB"/>
</dbReference>
<name>A0A9W7MMX9_HIBTR</name>
<dbReference type="PROSITE" id="PS01187">
    <property type="entry name" value="EGF_CA"/>
    <property type="match status" value="1"/>
</dbReference>
<sequence length="311" mass="34221">MAVEEAKPGCQSLCGNLTVPYPFGMEEGCYMERNFFIRCDNSSTTEPPKPLLSTSNIDVLHIDLDGELRIRNWVGSDCYNSSGPSSSFQTWLRSGLYNISSTKNKFTAIGCDTIAIITGTTGQDYTTGCVSLCGGINDVSDGSCSGIGCCQASIPRGVRDYNISLGSFYNHSTVLTFNPCTYGFVVEEGEYEFSTWDLNRTDDNWKLPMVLDWTIGDQNCSEANQDPETYACKDNTVCHEPEFGNGYLCRCNDGFEGNPYLSNGCQDKNECEALNPCNSTCHNTFGGFYCSCPEGYEGDGSWPPGWKWLQS</sequence>
<keyword evidence="7 8" id="KW-1015">Disulfide bond</keyword>
<comment type="caution">
    <text evidence="10">The sequence shown here is derived from an EMBL/GenBank/DDBJ whole genome shotgun (WGS) entry which is preliminary data.</text>
</comment>
<dbReference type="SUPFAM" id="SSF57196">
    <property type="entry name" value="EGF/Laminin"/>
    <property type="match status" value="1"/>
</dbReference>
<evidence type="ECO:0000259" key="9">
    <source>
        <dbReference type="PROSITE" id="PS50026"/>
    </source>
</evidence>
<evidence type="ECO:0000256" key="3">
    <source>
        <dbReference type="ARBA" id="ARBA00022692"/>
    </source>
</evidence>